<dbReference type="Pfam" id="PF00089">
    <property type="entry name" value="Trypsin"/>
    <property type="match status" value="1"/>
</dbReference>
<dbReference type="PANTHER" id="PTHR24256">
    <property type="entry name" value="TRYPTASE-RELATED"/>
    <property type="match status" value="1"/>
</dbReference>
<dbReference type="PRINTS" id="PR00722">
    <property type="entry name" value="CHYMOTRYPSIN"/>
</dbReference>
<comment type="subcellular location">
    <subcellularLocation>
        <location evidence="1">Secreted</location>
    </subcellularLocation>
</comment>
<dbReference type="FunFam" id="2.40.10.10:FF:000250">
    <property type="entry name" value="AGAP009216-PA"/>
    <property type="match status" value="1"/>
</dbReference>
<evidence type="ECO:0000256" key="6">
    <source>
        <dbReference type="ARBA" id="ARBA00023157"/>
    </source>
</evidence>
<evidence type="ECO:0000256" key="8">
    <source>
        <dbReference type="ARBA" id="ARBA00024195"/>
    </source>
</evidence>
<accession>A0A1S4H179</accession>
<evidence type="ECO:0000256" key="5">
    <source>
        <dbReference type="ARBA" id="ARBA00022859"/>
    </source>
</evidence>
<protein>
    <submittedName>
        <fullName evidence="9">Peptidase S1 domain-containing protein</fullName>
    </submittedName>
</protein>
<keyword evidence="3" id="KW-0399">Innate immunity</keyword>
<keyword evidence="2" id="KW-0964">Secreted</keyword>
<dbReference type="AlphaFoldDB" id="A0A1S4H179"/>
<dbReference type="GO" id="GO:0004252">
    <property type="term" value="F:serine-type endopeptidase activity"/>
    <property type="evidence" value="ECO:0000318"/>
    <property type="project" value="GO_Central"/>
</dbReference>
<dbReference type="GO" id="GO:0045087">
    <property type="term" value="P:innate immune response"/>
    <property type="evidence" value="ECO:0007669"/>
    <property type="project" value="UniProtKB-KW"/>
</dbReference>
<dbReference type="VEuPathDB" id="VectorBase:AGAP009219"/>
<dbReference type="InterPro" id="IPR051487">
    <property type="entry name" value="Ser/Thr_Proteases_Immune/Dev"/>
</dbReference>
<keyword evidence="6" id="KW-1015">Disulfide bond</keyword>
<dbReference type="CDD" id="cd00190">
    <property type="entry name" value="Tryp_SPc"/>
    <property type="match status" value="1"/>
</dbReference>
<dbReference type="InterPro" id="IPR043504">
    <property type="entry name" value="Peptidase_S1_PA_chymotrypsin"/>
</dbReference>
<evidence type="ECO:0000256" key="2">
    <source>
        <dbReference type="ARBA" id="ARBA00022525"/>
    </source>
</evidence>
<evidence type="ECO:0000256" key="3">
    <source>
        <dbReference type="ARBA" id="ARBA00022588"/>
    </source>
</evidence>
<dbReference type="InterPro" id="IPR001314">
    <property type="entry name" value="Peptidase_S1A"/>
</dbReference>
<dbReference type="EMBL" id="AAAB01008984">
    <property type="status" value="NOT_ANNOTATED_CDS"/>
    <property type="molecule type" value="Genomic_DNA"/>
</dbReference>
<dbReference type="VEuPathDB" id="VectorBase:AGAMI1_006560"/>
<dbReference type="Proteomes" id="UP000007062">
    <property type="component" value="Chromosome 3R"/>
</dbReference>
<dbReference type="SMART" id="SM00020">
    <property type="entry name" value="Tryp_SPc"/>
    <property type="match status" value="1"/>
</dbReference>
<organism evidence="9 10">
    <name type="scientific">Anopheles gambiae</name>
    <name type="common">African malaria mosquito</name>
    <dbReference type="NCBI Taxonomy" id="7165"/>
    <lineage>
        <taxon>Eukaryota</taxon>
        <taxon>Metazoa</taxon>
        <taxon>Ecdysozoa</taxon>
        <taxon>Arthropoda</taxon>
        <taxon>Hexapoda</taxon>
        <taxon>Insecta</taxon>
        <taxon>Pterygota</taxon>
        <taxon>Neoptera</taxon>
        <taxon>Endopterygota</taxon>
        <taxon>Diptera</taxon>
        <taxon>Nematocera</taxon>
        <taxon>Culicoidea</taxon>
        <taxon>Culicidae</taxon>
        <taxon>Anophelinae</taxon>
        <taxon>Anopheles</taxon>
    </lineage>
</organism>
<reference evidence="9" key="3">
    <citation type="submission" date="2021-01" db="UniProtKB">
        <authorList>
            <consortium name="EnsemblMetazoa"/>
        </authorList>
    </citation>
    <scope>IDENTIFICATION</scope>
    <source>
        <strain evidence="9">PEST</strain>
    </source>
</reference>
<keyword evidence="5" id="KW-0391">Immunity</keyword>
<dbReference type="InParanoid" id="A0A1S4H179"/>
<evidence type="ECO:0000256" key="7">
    <source>
        <dbReference type="ARBA" id="ARBA00023180"/>
    </source>
</evidence>
<reference evidence="9 10" key="1">
    <citation type="journal article" date="2002" name="Science">
        <title>The genome sequence of the malaria mosquito Anopheles gambiae.</title>
        <authorList>
            <person name="Holt R.A."/>
            <person name="Subramanian G.M."/>
            <person name="Halpern A."/>
            <person name="Sutton G.G."/>
            <person name="Charlab R."/>
            <person name="Nusskern D.R."/>
            <person name="Wincker P."/>
            <person name="Clark A.G."/>
            <person name="Ribeiro J.M."/>
            <person name="Wides R."/>
            <person name="Salzberg S.L."/>
            <person name="Loftus B."/>
            <person name="Yandell M."/>
            <person name="Majoros W.H."/>
            <person name="Rusch D.B."/>
            <person name="Lai Z."/>
            <person name="Kraft C.L."/>
            <person name="Abril J.F."/>
            <person name="Anthouard V."/>
            <person name="Arensburger P."/>
            <person name="Atkinson P.W."/>
            <person name="Baden H."/>
            <person name="de Berardinis V."/>
            <person name="Baldwin D."/>
            <person name="Benes V."/>
            <person name="Biedler J."/>
            <person name="Blass C."/>
            <person name="Bolanos R."/>
            <person name="Boscus D."/>
            <person name="Barnstead M."/>
            <person name="Cai S."/>
            <person name="Center A."/>
            <person name="Chaturverdi K."/>
            <person name="Christophides G.K."/>
            <person name="Chrystal M.A."/>
            <person name="Clamp M."/>
            <person name="Cravchik A."/>
            <person name="Curwen V."/>
            <person name="Dana A."/>
            <person name="Delcher A."/>
            <person name="Dew I."/>
            <person name="Evans C.A."/>
            <person name="Flanigan M."/>
            <person name="Grundschober-Freimoser A."/>
            <person name="Friedli L."/>
            <person name="Gu Z."/>
            <person name="Guan P."/>
            <person name="Guigo R."/>
            <person name="Hillenmeyer M.E."/>
            <person name="Hladun S.L."/>
            <person name="Hogan J.R."/>
            <person name="Hong Y.S."/>
            <person name="Hoover J."/>
            <person name="Jaillon O."/>
            <person name="Ke Z."/>
            <person name="Kodira C."/>
            <person name="Kokoza E."/>
            <person name="Koutsos A."/>
            <person name="Letunic I."/>
            <person name="Levitsky A."/>
            <person name="Liang Y."/>
            <person name="Lin J.J."/>
            <person name="Lobo N.F."/>
            <person name="Lopez J.R."/>
            <person name="Malek J.A."/>
            <person name="McIntosh T.C."/>
            <person name="Meister S."/>
            <person name="Miller J."/>
            <person name="Mobarry C."/>
            <person name="Mongin E."/>
            <person name="Murphy S.D."/>
            <person name="O'Brochta D.A."/>
            <person name="Pfannkoch C."/>
            <person name="Qi R."/>
            <person name="Regier M.A."/>
            <person name="Remington K."/>
            <person name="Shao H."/>
            <person name="Sharakhova M.V."/>
            <person name="Sitter C.D."/>
            <person name="Shetty J."/>
            <person name="Smith T.J."/>
            <person name="Strong R."/>
            <person name="Sun J."/>
            <person name="Thomasova D."/>
            <person name="Ton L.Q."/>
            <person name="Topalis P."/>
            <person name="Tu Z."/>
            <person name="Unger M.F."/>
            <person name="Walenz B."/>
            <person name="Wang A."/>
            <person name="Wang J."/>
            <person name="Wang M."/>
            <person name="Wang X."/>
            <person name="Woodford K.J."/>
            <person name="Wortman J.R."/>
            <person name="Wu M."/>
            <person name="Yao A."/>
            <person name="Zdobnov E.M."/>
            <person name="Zhang H."/>
            <person name="Zhao Q."/>
            <person name="Zhao S."/>
            <person name="Zhu S.C."/>
            <person name="Zhimulev I."/>
            <person name="Coluzzi M."/>
            <person name="della Torre A."/>
            <person name="Roth C.W."/>
            <person name="Louis C."/>
            <person name="Kalush F."/>
            <person name="Mural R.J."/>
            <person name="Myers E.W."/>
            <person name="Adams M.D."/>
            <person name="Smith H.O."/>
            <person name="Broder S."/>
            <person name="Gardner M.J."/>
            <person name="Fraser C.M."/>
            <person name="Birney E."/>
            <person name="Bork P."/>
            <person name="Brey P.T."/>
            <person name="Venter J.C."/>
            <person name="Weissenbach J."/>
            <person name="Kafatos F.C."/>
            <person name="Collins F.H."/>
            <person name="Hoffman S.L."/>
        </authorList>
    </citation>
    <scope>NUCLEOTIDE SEQUENCE [LARGE SCALE GENOMIC DNA]</scope>
    <source>
        <strain evidence="9 10">PEST</strain>
    </source>
</reference>
<evidence type="ECO:0000313" key="10">
    <source>
        <dbReference type="Proteomes" id="UP000007062"/>
    </source>
</evidence>
<dbReference type="FunFam" id="2.40.10.10:FF:000028">
    <property type="entry name" value="Serine protease easter"/>
    <property type="match status" value="1"/>
</dbReference>
<dbReference type="GO" id="GO:0006508">
    <property type="term" value="P:proteolysis"/>
    <property type="evidence" value="ECO:0000318"/>
    <property type="project" value="GO_Central"/>
</dbReference>
<evidence type="ECO:0000313" key="9">
    <source>
        <dbReference type="EnsemblMetazoa" id="AGAP009219-PA"/>
    </source>
</evidence>
<dbReference type="PROSITE" id="PS50240">
    <property type="entry name" value="TRYPSIN_DOM"/>
    <property type="match status" value="1"/>
</dbReference>
<dbReference type="InterPro" id="IPR009003">
    <property type="entry name" value="Peptidase_S1_PA"/>
</dbReference>
<sequence length="212" mass="23972">MVHRYCGGSWISKRYVLTTAHCLRQKDIAFVQLRKKDCDESGACTLAKEDIPIERTIGHDSYNKPVQSHDIALVRLTRDASFNSDVRPICLPMGPEYQTTESKYFDHVTLDTDTIKITKVDMVTADQRQNRLNELVRRKPTIHESQICAFQSGGSDNCENSLGPLTALGRNGRHVQYGIASYGVNNCDLDNSPSVYTRVESFIDWILSNLEE</sequence>
<proteinExistence type="inferred from homology"/>
<reference evidence="9 10" key="2">
    <citation type="journal article" date="2004" name="Trends Parasitol.">
        <title>The Anopheles gambiae genome: an update.</title>
        <authorList>
            <person name="Mongin E."/>
            <person name="Louis C."/>
            <person name="Holt R.A."/>
            <person name="Birney E."/>
            <person name="Collins F.H."/>
        </authorList>
    </citation>
    <scope>NUCLEOTIDE SEQUENCE [LARGE SCALE GENOMIC DNA]</scope>
    <source>
        <strain evidence="9 10">PEST</strain>
    </source>
</reference>
<dbReference type="SUPFAM" id="SSF50494">
    <property type="entry name" value="Trypsin-like serine proteases"/>
    <property type="match status" value="1"/>
</dbReference>
<evidence type="ECO:0000256" key="4">
    <source>
        <dbReference type="ARBA" id="ARBA00022729"/>
    </source>
</evidence>
<comment type="similarity">
    <text evidence="8">Belongs to the peptidase S1 family. CLIP subfamily.</text>
</comment>
<evidence type="ECO:0000256" key="1">
    <source>
        <dbReference type="ARBA" id="ARBA00004613"/>
    </source>
</evidence>
<dbReference type="EnsemblMetazoa" id="AGAP009219-RA">
    <property type="protein sequence ID" value="AGAP009219-PA"/>
    <property type="gene ID" value="AGAP009219"/>
</dbReference>
<dbReference type="Gene3D" id="2.40.10.10">
    <property type="entry name" value="Trypsin-like serine proteases"/>
    <property type="match status" value="2"/>
</dbReference>
<dbReference type="InterPro" id="IPR001254">
    <property type="entry name" value="Trypsin_dom"/>
</dbReference>
<keyword evidence="10" id="KW-1185">Reference proteome</keyword>
<dbReference type="GO" id="GO:0005615">
    <property type="term" value="C:extracellular space"/>
    <property type="evidence" value="ECO:0000318"/>
    <property type="project" value="GO_Central"/>
</dbReference>
<name>A0A1S4H179_ANOGA</name>
<keyword evidence="4" id="KW-0732">Signal</keyword>
<keyword evidence="7" id="KW-0325">Glycoprotein</keyword>